<dbReference type="Pfam" id="PF24696">
    <property type="entry name" value="UGSC"/>
    <property type="match status" value="1"/>
</dbReference>
<accession>A0AAJ6CTD9</accession>
<organism evidence="3 4">
    <name type="scientific">Candidatus Lucifugimonas marina</name>
    <dbReference type="NCBI Taxonomy" id="3038979"/>
    <lineage>
        <taxon>Bacteria</taxon>
        <taxon>Bacillati</taxon>
        <taxon>Chloroflexota</taxon>
        <taxon>Dehalococcoidia</taxon>
        <taxon>SAR202 cluster</taxon>
        <taxon>Candidatus Lucifugimonadales</taxon>
        <taxon>Candidatus Lucifugimonadaceae</taxon>
        <taxon>Candidatus Lucifugimonas</taxon>
    </lineage>
</organism>
<reference evidence="4 5" key="1">
    <citation type="submission" date="2019-11" db="EMBL/GenBank/DDBJ databases">
        <authorList>
            <person name="Cho J.-C."/>
        </authorList>
    </citation>
    <scope>NUCLEOTIDE SEQUENCE [LARGE SCALE GENOMIC DNA]</scope>
    <source>
        <strain evidence="3 4">JH1073</strain>
        <strain evidence="2 5">JH702</strain>
    </source>
</reference>
<evidence type="ECO:0000313" key="3">
    <source>
        <dbReference type="EMBL" id="WFG39472.1"/>
    </source>
</evidence>
<name>A0AAJ6CTD9_9CHLR</name>
<gene>
    <name evidence="2" type="ORF">GKO46_01755</name>
    <name evidence="3" type="ORF">GKO48_07515</name>
</gene>
<dbReference type="AlphaFoldDB" id="A0AAJ6CTD9"/>
<dbReference type="Proteomes" id="UP001321249">
    <property type="component" value="Unassembled WGS sequence"/>
</dbReference>
<evidence type="ECO:0000259" key="1">
    <source>
        <dbReference type="PROSITE" id="PS50042"/>
    </source>
</evidence>
<proteinExistence type="predicted"/>
<reference evidence="4" key="3">
    <citation type="submission" date="2023-06" db="EMBL/GenBank/DDBJ databases">
        <title>Pangenomics reveal diversification of enzyme families and niche specialization in globally abundant SAR202 bacteria.</title>
        <authorList>
            <person name="Saw J.H.W."/>
        </authorList>
    </citation>
    <scope>NUCLEOTIDE SEQUENCE [LARGE SCALE GENOMIC DNA]</scope>
    <source>
        <strain evidence="4">JH1073</strain>
    </source>
</reference>
<keyword evidence="4" id="KW-1185">Reference proteome</keyword>
<evidence type="ECO:0000313" key="5">
    <source>
        <dbReference type="Proteomes" id="UP001321249"/>
    </source>
</evidence>
<evidence type="ECO:0000313" key="4">
    <source>
        <dbReference type="Proteomes" id="UP001219901"/>
    </source>
</evidence>
<reference evidence="3" key="2">
    <citation type="journal article" date="2023" name="Nat. Commun.">
        <title>Cultivation of marine bacteria of the SAR202 clade.</title>
        <authorList>
            <person name="Lim Y."/>
            <person name="Seo J.H."/>
            <person name="Giovannoni S.J."/>
            <person name="Kang I."/>
            <person name="Cho J.C."/>
        </authorList>
    </citation>
    <scope>NUCLEOTIDE SEQUENCE</scope>
    <source>
        <strain evidence="3">JH1073</strain>
    </source>
</reference>
<protein>
    <recommendedName>
        <fullName evidence="1">Cyclic nucleotide-binding domain-containing protein</fullName>
    </recommendedName>
</protein>
<dbReference type="EMBL" id="CP046147">
    <property type="protein sequence ID" value="WFG39472.1"/>
    <property type="molecule type" value="Genomic_DNA"/>
</dbReference>
<dbReference type="InterPro" id="IPR057767">
    <property type="entry name" value="UGSC-like_dom"/>
</dbReference>
<dbReference type="InterPro" id="IPR000595">
    <property type="entry name" value="cNMP-bd_dom"/>
</dbReference>
<feature type="domain" description="Cyclic nucleotide-binding" evidence="1">
    <location>
        <begin position="292"/>
        <end position="335"/>
    </location>
</feature>
<sequence>MVHDMIVVEKMGKPGVAIVSGRFESDAVASSRAFGMPDLQWVVVPHIYRNLDPETCRTQTEDAIDDIVGSLTSSIEAREQAEATDTRRYEGVDRHDSILKMNQEFINEDLGDGLFLHPATAEAVAEMLTGTNLPPDHVVCDMPPGFGVATVEKIAINSVMAGAKPEHLPVVIAAVKALSKLGGQGGKSLLMSTSPQAPLLIVNGPVTKNLGLNPGSALGPGRDNQVNTLIGRAFALCFRNIGHWYLNKMDMDTIGTSRKFIQCIAENEDASPWDGFHVDQGFKASESTVSVFVTDGELDVQDQGNHTAEGLLKNLAYGSTFGTMSLQSPRGGQERLILMPPDVARPVGSQGFTKQAAREFIHKHARGSVGKLMQYMPLEGEARVHDHWKWLEHLTEEQLLEITVPIMNDADDCYILVVGADRAKTAVFPSGPAPVTEGIDQYMA</sequence>
<evidence type="ECO:0000313" key="2">
    <source>
        <dbReference type="EMBL" id="MDG0865797.1"/>
    </source>
</evidence>
<dbReference type="EMBL" id="WMBE01000001">
    <property type="protein sequence ID" value="MDG0865797.1"/>
    <property type="molecule type" value="Genomic_DNA"/>
</dbReference>
<dbReference type="PROSITE" id="PS50042">
    <property type="entry name" value="CNMP_BINDING_3"/>
    <property type="match status" value="1"/>
</dbReference>
<dbReference type="Proteomes" id="UP001219901">
    <property type="component" value="Chromosome"/>
</dbReference>